<protein>
    <recommendedName>
        <fullName evidence="3">Lipocalin-like domain-containing protein</fullName>
    </recommendedName>
</protein>
<feature type="compositionally biased region" description="Basic and acidic residues" evidence="1">
    <location>
        <begin position="113"/>
        <end position="129"/>
    </location>
</feature>
<feature type="compositionally biased region" description="Basic and acidic residues" evidence="1">
    <location>
        <begin position="138"/>
        <end position="163"/>
    </location>
</feature>
<organism evidence="2">
    <name type="scientific">marine metagenome</name>
    <dbReference type="NCBI Taxonomy" id="408172"/>
    <lineage>
        <taxon>unclassified sequences</taxon>
        <taxon>metagenomes</taxon>
        <taxon>ecological metagenomes</taxon>
    </lineage>
</organism>
<feature type="region of interest" description="Disordered" evidence="1">
    <location>
        <begin position="112"/>
        <end position="163"/>
    </location>
</feature>
<sequence length="269" mass="30281">WGRILSAMKTLIPILMGLLVVGCGKAKTETKTETQSPEEKLAGSYEKPSPIGMERKLVLLENGKVETYKNGEKRLDGTWKISGKEVHVDAEENSTWVFKIEPNGDLTFIAETRGGKRDDASKDEQETLKKINSQTAKETPKETPPKTKVTEDNNTKPIKVDDNATKPVKELTLEEKVVGEYEFKNEIGLVRKDVYLANGNFEDYLDGEKQEEGKWKVVDGELHVEGETFVVLVSRINKDGSITDIAYIPKDGKRVDLPKEDQDTWKKIK</sequence>
<reference evidence="2" key="1">
    <citation type="submission" date="2018-05" db="EMBL/GenBank/DDBJ databases">
        <authorList>
            <person name="Lanie J.A."/>
            <person name="Ng W.-L."/>
            <person name="Kazmierczak K.M."/>
            <person name="Andrzejewski T.M."/>
            <person name="Davidsen T.M."/>
            <person name="Wayne K.J."/>
            <person name="Tettelin H."/>
            <person name="Glass J.I."/>
            <person name="Rusch D."/>
            <person name="Podicherti R."/>
            <person name="Tsui H.-C.T."/>
            <person name="Winkler M.E."/>
        </authorList>
    </citation>
    <scope>NUCLEOTIDE SEQUENCE</scope>
</reference>
<name>A0A382R0K8_9ZZZZ</name>
<proteinExistence type="predicted"/>
<accession>A0A382R0K8</accession>
<feature type="region of interest" description="Disordered" evidence="1">
    <location>
        <begin position="29"/>
        <end position="48"/>
    </location>
</feature>
<feature type="non-terminal residue" evidence="2">
    <location>
        <position position="1"/>
    </location>
</feature>
<evidence type="ECO:0008006" key="3">
    <source>
        <dbReference type="Google" id="ProtNLM"/>
    </source>
</evidence>
<dbReference type="AlphaFoldDB" id="A0A382R0K8"/>
<evidence type="ECO:0000256" key="1">
    <source>
        <dbReference type="SAM" id="MobiDB-lite"/>
    </source>
</evidence>
<feature type="compositionally biased region" description="Basic and acidic residues" evidence="1">
    <location>
        <begin position="29"/>
        <end position="41"/>
    </location>
</feature>
<dbReference type="EMBL" id="UINC01118264">
    <property type="protein sequence ID" value="SVC91279.1"/>
    <property type="molecule type" value="Genomic_DNA"/>
</dbReference>
<gene>
    <name evidence="2" type="ORF">METZ01_LOCUS344133</name>
</gene>
<evidence type="ECO:0000313" key="2">
    <source>
        <dbReference type="EMBL" id="SVC91279.1"/>
    </source>
</evidence>